<feature type="region of interest" description="Disordered" evidence="1">
    <location>
        <begin position="1"/>
        <end position="22"/>
    </location>
</feature>
<dbReference type="Pfam" id="PF10708">
    <property type="entry name" value="DUF2510"/>
    <property type="match status" value="1"/>
</dbReference>
<evidence type="ECO:0000256" key="2">
    <source>
        <dbReference type="SAM" id="Phobius"/>
    </source>
</evidence>
<feature type="region of interest" description="Disordered" evidence="1">
    <location>
        <begin position="130"/>
        <end position="179"/>
    </location>
</feature>
<proteinExistence type="predicted"/>
<dbReference type="Proteomes" id="UP001595975">
    <property type="component" value="Unassembled WGS sequence"/>
</dbReference>
<feature type="compositionally biased region" description="Pro residues" evidence="1">
    <location>
        <begin position="165"/>
        <end position="176"/>
    </location>
</feature>
<evidence type="ECO:0000256" key="1">
    <source>
        <dbReference type="SAM" id="MobiDB-lite"/>
    </source>
</evidence>
<name>A0ABW0XC93_9ACTN</name>
<gene>
    <name evidence="4" type="ORF">ACFP3U_34895</name>
</gene>
<evidence type="ECO:0000313" key="5">
    <source>
        <dbReference type="Proteomes" id="UP001595975"/>
    </source>
</evidence>
<feature type="compositionally biased region" description="Low complexity" evidence="1">
    <location>
        <begin position="136"/>
        <end position="164"/>
    </location>
</feature>
<dbReference type="EMBL" id="JBHSOF010000082">
    <property type="protein sequence ID" value="MFC5668142.1"/>
    <property type="molecule type" value="Genomic_DNA"/>
</dbReference>
<evidence type="ECO:0000313" key="4">
    <source>
        <dbReference type="EMBL" id="MFC5668142.1"/>
    </source>
</evidence>
<organism evidence="4 5">
    <name type="scientific">Kitasatospora misakiensis</name>
    <dbReference type="NCBI Taxonomy" id="67330"/>
    <lineage>
        <taxon>Bacteria</taxon>
        <taxon>Bacillati</taxon>
        <taxon>Actinomycetota</taxon>
        <taxon>Actinomycetes</taxon>
        <taxon>Kitasatosporales</taxon>
        <taxon>Streptomycetaceae</taxon>
        <taxon>Kitasatospora</taxon>
    </lineage>
</organism>
<accession>A0ABW0XC93</accession>
<dbReference type="RefSeq" id="WP_380229789.1">
    <property type="nucleotide sequence ID" value="NZ_JBHSOF010000082.1"/>
</dbReference>
<protein>
    <submittedName>
        <fullName evidence="4">DUF2510 domain-containing protein</fullName>
    </submittedName>
</protein>
<feature type="transmembrane region" description="Helical" evidence="2">
    <location>
        <begin position="110"/>
        <end position="129"/>
    </location>
</feature>
<sequence length="346" mass="34492">MSNSTPPGWYPVPGADGTAGHERWWDGAAWTSDVRPVQAGGGQIADAPTQVSWQSPSGGSTPTPPSYGYGAPQQGQPGYGYPAQGQPAYGYPPAAYPPPARPNRMKAGTAVGIAVGVLAVVGVVAAIALNSGGDGPTAKPTPTVATVTVTDAPSPSATAPSPTRSSPPPPSTPPKQVPVLKDTVADPQHAITVPVFDGWEAVTGGTRATVSLGTGQYTCPGGGNCIRGQFSVEKETIEGSTARAAAEAAMPTYAAAIFNNITGHTDAGSSSTTVAGIAGYAVRWHVTTADGSKGYILMVAVPAKGGGFVAFEGGVDDAAGAPDPSVLDQILKGIKQDTSTAAGSTT</sequence>
<feature type="region of interest" description="Disordered" evidence="1">
    <location>
        <begin position="38"/>
        <end position="95"/>
    </location>
</feature>
<feature type="compositionally biased region" description="Low complexity" evidence="1">
    <location>
        <begin position="55"/>
        <end position="93"/>
    </location>
</feature>
<dbReference type="PRINTS" id="PR01217">
    <property type="entry name" value="PRICHEXTENSN"/>
</dbReference>
<comment type="caution">
    <text evidence="4">The sequence shown here is derived from an EMBL/GenBank/DDBJ whole genome shotgun (WGS) entry which is preliminary data.</text>
</comment>
<reference evidence="5" key="1">
    <citation type="journal article" date="2019" name="Int. J. Syst. Evol. Microbiol.">
        <title>The Global Catalogue of Microorganisms (GCM) 10K type strain sequencing project: providing services to taxonomists for standard genome sequencing and annotation.</title>
        <authorList>
            <consortium name="The Broad Institute Genomics Platform"/>
            <consortium name="The Broad Institute Genome Sequencing Center for Infectious Disease"/>
            <person name="Wu L."/>
            <person name="Ma J."/>
        </authorList>
    </citation>
    <scope>NUCLEOTIDE SEQUENCE [LARGE SCALE GENOMIC DNA]</scope>
    <source>
        <strain evidence="5">CGMCC 4.1437</strain>
    </source>
</reference>
<feature type="domain" description="DUF2510" evidence="3">
    <location>
        <begin position="7"/>
        <end position="40"/>
    </location>
</feature>
<keyword evidence="2" id="KW-0472">Membrane</keyword>
<keyword evidence="2" id="KW-0812">Transmembrane</keyword>
<dbReference type="InterPro" id="IPR018929">
    <property type="entry name" value="DUF2510"/>
</dbReference>
<keyword evidence="5" id="KW-1185">Reference proteome</keyword>
<evidence type="ECO:0000259" key="3">
    <source>
        <dbReference type="Pfam" id="PF10708"/>
    </source>
</evidence>
<keyword evidence="2" id="KW-1133">Transmembrane helix</keyword>